<evidence type="ECO:0000313" key="9">
    <source>
        <dbReference type="EMBL" id="CEA07240.1"/>
    </source>
</evidence>
<evidence type="ECO:0000256" key="5">
    <source>
        <dbReference type="ARBA" id="ARBA00022989"/>
    </source>
</evidence>
<dbReference type="InterPro" id="IPR018584">
    <property type="entry name" value="GT87"/>
</dbReference>
<feature type="transmembrane region" description="Helical" evidence="8">
    <location>
        <begin position="216"/>
        <end position="236"/>
    </location>
</feature>
<feature type="transmembrane region" description="Helical" evidence="8">
    <location>
        <begin position="314"/>
        <end position="333"/>
    </location>
</feature>
<dbReference type="GO" id="GO:0005886">
    <property type="term" value="C:plasma membrane"/>
    <property type="evidence" value="ECO:0007669"/>
    <property type="project" value="UniProtKB-SubCell"/>
</dbReference>
<evidence type="ECO:0000256" key="8">
    <source>
        <dbReference type="SAM" id="Phobius"/>
    </source>
</evidence>
<feature type="transmembrane region" description="Helical" evidence="8">
    <location>
        <begin position="50"/>
        <end position="68"/>
    </location>
</feature>
<dbReference type="AlphaFoldDB" id="A0A078MLR7"/>
<gene>
    <name evidence="9" type="ORF">BN1051_00552</name>
</gene>
<proteinExistence type="inferred from homology"/>
<feature type="transmembrane region" description="Helical" evidence="8">
    <location>
        <begin position="174"/>
        <end position="204"/>
    </location>
</feature>
<evidence type="ECO:0000256" key="6">
    <source>
        <dbReference type="ARBA" id="ARBA00023136"/>
    </source>
</evidence>
<accession>A0A078MLR7</accession>
<evidence type="ECO:0000256" key="7">
    <source>
        <dbReference type="ARBA" id="ARBA00024033"/>
    </source>
</evidence>
<sequence length="489" mass="53636">MEEPAPRRRPLRIVVPSRNDPFLRRFTELIGGPLGRFTAPGIVSPGFWTVPRVLILLTTAAALLAVAVKIPCRTAGWNTPDHFYRACYSDWPVLFTGRGLADGVFPFLTPGAQFEYPVLLGLIAGATALLVPGTGTGAERALAYFDINALLATGAWIGTVIATMRMSHRRPWDAAMVALAPALILSVYINWDIWAVLAAALGMLAFSRGRYLQAGLWLGLGTALKLYPLILLGALLVPALRTLKLRPFLITTAATAGTWLLVNLPFMLRDVEAWSFFLQFTGDRPAGYSSVWFAWNLTADRLGLPGVDAGFINVWAYLLFALACAGIAVLGLAAPRRPRVAQLAFLIVAAFVLTNKVYSPQFVLWLVPLAALALPRWRDFLIWQFFEVLHWWAIWMYLARETSGGSTQNNIDDPWYVAAVVAHMAATAYLMARVVAGILDPREDPVRRTDVDDPTGGPFDGAADRLRLKGLRPVRVALEPHAEPAKEAL</sequence>
<organism evidence="9">
    <name type="scientific">Arthrobacter saudimassiliensis</name>
    <dbReference type="NCBI Taxonomy" id="1461584"/>
    <lineage>
        <taxon>Bacteria</taxon>
        <taxon>Bacillati</taxon>
        <taxon>Actinomycetota</taxon>
        <taxon>Actinomycetes</taxon>
        <taxon>Micrococcales</taxon>
        <taxon>Micrococcaceae</taxon>
        <taxon>Arthrobacter</taxon>
    </lineage>
</organism>
<keyword evidence="6 8" id="KW-0472">Membrane</keyword>
<dbReference type="EMBL" id="LN483070">
    <property type="protein sequence ID" value="CEA07240.1"/>
    <property type="molecule type" value="Genomic_DNA"/>
</dbReference>
<evidence type="ECO:0000256" key="2">
    <source>
        <dbReference type="ARBA" id="ARBA00022475"/>
    </source>
</evidence>
<feature type="transmembrane region" description="Helical" evidence="8">
    <location>
        <begin position="340"/>
        <end position="360"/>
    </location>
</feature>
<feature type="transmembrane region" description="Helical" evidence="8">
    <location>
        <begin position="248"/>
        <end position="268"/>
    </location>
</feature>
<comment type="similarity">
    <text evidence="7">Belongs to the glycosyltransferase 87 family.</text>
</comment>
<dbReference type="Pfam" id="PF09594">
    <property type="entry name" value="GT87"/>
    <property type="match status" value="1"/>
</dbReference>
<evidence type="ECO:0000256" key="1">
    <source>
        <dbReference type="ARBA" id="ARBA00004651"/>
    </source>
</evidence>
<feature type="transmembrane region" description="Helical" evidence="8">
    <location>
        <begin position="380"/>
        <end position="398"/>
    </location>
</feature>
<dbReference type="GO" id="GO:0016758">
    <property type="term" value="F:hexosyltransferase activity"/>
    <property type="evidence" value="ECO:0007669"/>
    <property type="project" value="InterPro"/>
</dbReference>
<evidence type="ECO:0000256" key="4">
    <source>
        <dbReference type="ARBA" id="ARBA00022692"/>
    </source>
</evidence>
<dbReference type="PIRSF" id="PIRSF010361">
    <property type="entry name" value="UCP010361"/>
    <property type="match status" value="1"/>
</dbReference>
<protein>
    <recommendedName>
        <fullName evidence="10">DUF2029 domain-containing protein</fullName>
    </recommendedName>
</protein>
<dbReference type="PATRIC" id="fig|1461584.3.peg.542"/>
<keyword evidence="2" id="KW-1003">Cell membrane</keyword>
<feature type="transmembrane region" description="Helical" evidence="8">
    <location>
        <begin position="141"/>
        <end position="162"/>
    </location>
</feature>
<feature type="transmembrane region" description="Helical" evidence="8">
    <location>
        <begin position="116"/>
        <end position="135"/>
    </location>
</feature>
<keyword evidence="4 8" id="KW-0812">Transmembrane</keyword>
<evidence type="ECO:0008006" key="10">
    <source>
        <dbReference type="Google" id="ProtNLM"/>
    </source>
</evidence>
<keyword evidence="5 8" id="KW-1133">Transmembrane helix</keyword>
<name>A0A078MLR7_9MICC</name>
<reference evidence="9" key="1">
    <citation type="submission" date="2014-07" db="EMBL/GenBank/DDBJ databases">
        <authorList>
            <person name="Urmite Genomes Urmite Genomes"/>
        </authorList>
    </citation>
    <scope>NUCLEOTIDE SEQUENCE</scope>
    <source>
        <strain evidence="9">11W110_air</strain>
    </source>
</reference>
<evidence type="ECO:0000256" key="3">
    <source>
        <dbReference type="ARBA" id="ARBA00022679"/>
    </source>
</evidence>
<comment type="subcellular location">
    <subcellularLocation>
        <location evidence="1">Cell membrane</location>
        <topology evidence="1">Multi-pass membrane protein</topology>
    </subcellularLocation>
</comment>
<dbReference type="InterPro" id="IPR016570">
    <property type="entry name" value="UCP010361"/>
</dbReference>
<keyword evidence="3" id="KW-0808">Transferase</keyword>